<dbReference type="InterPro" id="IPR006290">
    <property type="entry name" value="CztS_silS_copS"/>
</dbReference>
<dbReference type="InterPro" id="IPR005467">
    <property type="entry name" value="His_kinase_dom"/>
</dbReference>
<organism evidence="17 18">
    <name type="scientific">Psychromonas marina</name>
    <dbReference type="NCBI Taxonomy" id="88364"/>
    <lineage>
        <taxon>Bacteria</taxon>
        <taxon>Pseudomonadati</taxon>
        <taxon>Pseudomonadota</taxon>
        <taxon>Gammaproteobacteria</taxon>
        <taxon>Alteromonadales</taxon>
        <taxon>Psychromonadaceae</taxon>
        <taxon>Psychromonas</taxon>
    </lineage>
</organism>
<evidence type="ECO:0000256" key="2">
    <source>
        <dbReference type="ARBA" id="ARBA00004429"/>
    </source>
</evidence>
<dbReference type="Gene3D" id="3.30.565.10">
    <property type="entry name" value="Histidine kinase-like ATPase, C-terminal domain"/>
    <property type="match status" value="1"/>
</dbReference>
<keyword evidence="5" id="KW-0597">Phosphoprotein</keyword>
<dbReference type="NCBIfam" id="TIGR01386">
    <property type="entry name" value="cztS_silS_copS"/>
    <property type="match status" value="1"/>
</dbReference>
<dbReference type="Pfam" id="PF00512">
    <property type="entry name" value="HisKA"/>
    <property type="match status" value="1"/>
</dbReference>
<dbReference type="SMART" id="SM00387">
    <property type="entry name" value="HATPase_c"/>
    <property type="match status" value="1"/>
</dbReference>
<evidence type="ECO:0000256" key="4">
    <source>
        <dbReference type="ARBA" id="ARBA00022519"/>
    </source>
</evidence>
<evidence type="ECO:0000256" key="9">
    <source>
        <dbReference type="ARBA" id="ARBA00022777"/>
    </source>
</evidence>
<dbReference type="Gene3D" id="1.10.287.130">
    <property type="match status" value="1"/>
</dbReference>
<feature type="transmembrane region" description="Helical" evidence="14">
    <location>
        <begin position="14"/>
        <end position="34"/>
    </location>
</feature>
<dbReference type="Pfam" id="PF02518">
    <property type="entry name" value="HATPase_c"/>
    <property type="match status" value="1"/>
</dbReference>
<keyword evidence="8 14" id="KW-0547">Nucleotide-binding</keyword>
<dbReference type="PRINTS" id="PR00344">
    <property type="entry name" value="BCTRLSENSOR"/>
</dbReference>
<evidence type="ECO:0000313" key="18">
    <source>
        <dbReference type="Proteomes" id="UP001157353"/>
    </source>
</evidence>
<evidence type="ECO:0000256" key="3">
    <source>
        <dbReference type="ARBA" id="ARBA00022475"/>
    </source>
</evidence>
<protein>
    <recommendedName>
        <fullName evidence="14">Sensor protein</fullName>
        <ecNumber evidence="14">2.7.13.3</ecNumber>
    </recommendedName>
</protein>
<dbReference type="InterPro" id="IPR003594">
    <property type="entry name" value="HATPase_dom"/>
</dbReference>
<dbReference type="EC" id="2.7.13.3" evidence="14"/>
<dbReference type="PANTHER" id="PTHR45436:SF15">
    <property type="entry name" value="SENSOR HISTIDINE KINASE CUSS"/>
    <property type="match status" value="1"/>
</dbReference>
<feature type="transmembrane region" description="Helical" evidence="14">
    <location>
        <begin position="162"/>
        <end position="180"/>
    </location>
</feature>
<keyword evidence="7 14" id="KW-0812">Transmembrane</keyword>
<accession>A0ABQ6E1Q5</accession>
<dbReference type="Pfam" id="PF00672">
    <property type="entry name" value="HAMP"/>
    <property type="match status" value="1"/>
</dbReference>
<proteinExistence type="predicted"/>
<name>A0ABQ6E1Q5_9GAMM</name>
<keyword evidence="6 14" id="KW-0808">Transferase</keyword>
<evidence type="ECO:0000256" key="12">
    <source>
        <dbReference type="ARBA" id="ARBA00023012"/>
    </source>
</evidence>
<comment type="subcellular location">
    <subcellularLocation>
        <location evidence="2">Cell inner membrane</location>
        <topology evidence="2">Multi-pass membrane protein</topology>
    </subcellularLocation>
</comment>
<dbReference type="CDD" id="cd06225">
    <property type="entry name" value="HAMP"/>
    <property type="match status" value="1"/>
</dbReference>
<feature type="domain" description="HAMP" evidence="16">
    <location>
        <begin position="182"/>
        <end position="235"/>
    </location>
</feature>
<keyword evidence="4 14" id="KW-0997">Cell inner membrane</keyword>
<comment type="function">
    <text evidence="14">Member of a two-component regulatory system.</text>
</comment>
<dbReference type="SMART" id="SM00304">
    <property type="entry name" value="HAMP"/>
    <property type="match status" value="1"/>
</dbReference>
<keyword evidence="18" id="KW-1185">Reference proteome</keyword>
<evidence type="ECO:0000256" key="14">
    <source>
        <dbReference type="RuleBase" id="RU364088"/>
    </source>
</evidence>
<evidence type="ECO:0000256" key="10">
    <source>
        <dbReference type="ARBA" id="ARBA00022840"/>
    </source>
</evidence>
<dbReference type="SUPFAM" id="SSF55874">
    <property type="entry name" value="ATPase domain of HSP90 chaperone/DNA topoisomerase II/histidine kinase"/>
    <property type="match status" value="1"/>
</dbReference>
<comment type="caution">
    <text evidence="17">The sequence shown here is derived from an EMBL/GenBank/DDBJ whole genome shotgun (WGS) entry which is preliminary data.</text>
</comment>
<dbReference type="SMART" id="SM00388">
    <property type="entry name" value="HisKA"/>
    <property type="match status" value="1"/>
</dbReference>
<keyword evidence="11 14" id="KW-1133">Transmembrane helix</keyword>
<dbReference type="InterPro" id="IPR004358">
    <property type="entry name" value="Sig_transdc_His_kin-like_C"/>
</dbReference>
<keyword evidence="12 14" id="KW-0902">Two-component regulatory system</keyword>
<evidence type="ECO:0000256" key="1">
    <source>
        <dbReference type="ARBA" id="ARBA00000085"/>
    </source>
</evidence>
<dbReference type="InterPro" id="IPR036890">
    <property type="entry name" value="HATPase_C_sf"/>
</dbReference>
<evidence type="ECO:0000256" key="8">
    <source>
        <dbReference type="ARBA" id="ARBA00022741"/>
    </source>
</evidence>
<dbReference type="InterPro" id="IPR050428">
    <property type="entry name" value="TCS_sensor_his_kinase"/>
</dbReference>
<dbReference type="EMBL" id="BSPQ01000010">
    <property type="protein sequence ID" value="GLS91179.1"/>
    <property type="molecule type" value="Genomic_DNA"/>
</dbReference>
<keyword evidence="10 14" id="KW-0067">ATP-binding</keyword>
<dbReference type="InterPro" id="IPR036097">
    <property type="entry name" value="HisK_dim/P_sf"/>
</dbReference>
<sequence length="458" mass="52496">MILQRSLTLRLSCFFSLATMVVVSILYVFISYSVEQHFVKNNRKILLNKVKQIKTHIKGDHFDNDFPTILNYLERHVGFIVEVKHKNKSLYSSSFVTIPQDFFSDKYYKNNDLFQWVSNKQPYNGIKFVVFSEQYSEEPLTILLARNTKVDALFLKSFKSMMIDFIIIAGIVTAILSWFITKRGLQPLQILSKQAMLISVHDIDQRMPVKNLPIEIAGLSMNLNKMLKRLEYSFERLSNFSSDIAHELRTPINNLMMQTQVSLSKPRTEQEYRHILASNCEEYEHLTRMISDMLFLAKVENALILQSTELLSLDQELVKLCEFYDALAEENQITFNITGQASVQGDKFMLKRAFSNLISNALRHGFDNSVIAIAITTTKSDVVIAITNKGETIAPEHLPHLFERFYRVDKSRTHNTEEQAGLGLGLAITQSIARAHGGDLHVSSHENETVFTLNLKKA</sequence>
<evidence type="ECO:0000256" key="5">
    <source>
        <dbReference type="ARBA" id="ARBA00022553"/>
    </source>
</evidence>
<dbReference type="PROSITE" id="PS50109">
    <property type="entry name" value="HIS_KIN"/>
    <property type="match status" value="1"/>
</dbReference>
<keyword evidence="13 14" id="KW-0472">Membrane</keyword>
<feature type="domain" description="Histidine kinase" evidence="15">
    <location>
        <begin position="243"/>
        <end position="458"/>
    </location>
</feature>
<dbReference type="InterPro" id="IPR003660">
    <property type="entry name" value="HAMP_dom"/>
</dbReference>
<evidence type="ECO:0000259" key="16">
    <source>
        <dbReference type="PROSITE" id="PS50885"/>
    </source>
</evidence>
<dbReference type="RefSeq" id="WP_284204304.1">
    <property type="nucleotide sequence ID" value="NZ_BSPQ01000010.1"/>
</dbReference>
<evidence type="ECO:0000256" key="11">
    <source>
        <dbReference type="ARBA" id="ARBA00022989"/>
    </source>
</evidence>
<reference evidence="18" key="1">
    <citation type="journal article" date="2019" name="Int. J. Syst. Evol. Microbiol.">
        <title>The Global Catalogue of Microorganisms (GCM) 10K type strain sequencing project: providing services to taxonomists for standard genome sequencing and annotation.</title>
        <authorList>
            <consortium name="The Broad Institute Genomics Platform"/>
            <consortium name="The Broad Institute Genome Sequencing Center for Infectious Disease"/>
            <person name="Wu L."/>
            <person name="Ma J."/>
        </authorList>
    </citation>
    <scope>NUCLEOTIDE SEQUENCE [LARGE SCALE GENOMIC DNA]</scope>
    <source>
        <strain evidence="18">NBRC 103166</strain>
    </source>
</reference>
<evidence type="ECO:0000313" key="17">
    <source>
        <dbReference type="EMBL" id="GLS91179.1"/>
    </source>
</evidence>
<evidence type="ECO:0000256" key="7">
    <source>
        <dbReference type="ARBA" id="ARBA00022692"/>
    </source>
</evidence>
<dbReference type="CDD" id="cd00075">
    <property type="entry name" value="HATPase"/>
    <property type="match status" value="1"/>
</dbReference>
<dbReference type="InterPro" id="IPR003661">
    <property type="entry name" value="HisK_dim/P_dom"/>
</dbReference>
<evidence type="ECO:0000256" key="13">
    <source>
        <dbReference type="ARBA" id="ARBA00023136"/>
    </source>
</evidence>
<dbReference type="GO" id="GO:0016301">
    <property type="term" value="F:kinase activity"/>
    <property type="evidence" value="ECO:0007669"/>
    <property type="project" value="UniProtKB-KW"/>
</dbReference>
<dbReference type="InterPro" id="IPR048590">
    <property type="entry name" value="CusS-like_sensor"/>
</dbReference>
<gene>
    <name evidence="17" type="primary">pcoS</name>
    <name evidence="17" type="ORF">GCM10007916_22480</name>
</gene>
<comment type="catalytic activity">
    <reaction evidence="1 14">
        <text>ATP + protein L-histidine = ADP + protein N-phospho-L-histidine.</text>
        <dbReference type="EC" id="2.7.13.3"/>
    </reaction>
</comment>
<keyword evidence="9 14" id="KW-0418">Kinase</keyword>
<keyword evidence="3 14" id="KW-1003">Cell membrane</keyword>
<evidence type="ECO:0000256" key="6">
    <source>
        <dbReference type="ARBA" id="ARBA00022679"/>
    </source>
</evidence>
<dbReference type="Proteomes" id="UP001157353">
    <property type="component" value="Unassembled WGS sequence"/>
</dbReference>
<evidence type="ECO:0000259" key="15">
    <source>
        <dbReference type="PROSITE" id="PS50109"/>
    </source>
</evidence>
<dbReference type="SUPFAM" id="SSF47384">
    <property type="entry name" value="Homodimeric domain of signal transducing histidine kinase"/>
    <property type="match status" value="1"/>
</dbReference>
<dbReference type="Pfam" id="PF21085">
    <property type="entry name" value="CusS"/>
    <property type="match status" value="1"/>
</dbReference>
<dbReference type="Gene3D" id="6.10.340.10">
    <property type="match status" value="1"/>
</dbReference>
<dbReference type="PROSITE" id="PS50885">
    <property type="entry name" value="HAMP"/>
    <property type="match status" value="1"/>
</dbReference>
<dbReference type="PANTHER" id="PTHR45436">
    <property type="entry name" value="SENSOR HISTIDINE KINASE YKOH"/>
    <property type="match status" value="1"/>
</dbReference>
<dbReference type="CDD" id="cd00082">
    <property type="entry name" value="HisKA"/>
    <property type="match status" value="1"/>
</dbReference>